<evidence type="ECO:0000256" key="1">
    <source>
        <dbReference type="SAM" id="MobiDB-lite"/>
    </source>
</evidence>
<proteinExistence type="predicted"/>
<reference evidence="3" key="1">
    <citation type="submission" date="2022-11" db="UniProtKB">
        <authorList>
            <consortium name="WormBaseParasite"/>
        </authorList>
    </citation>
    <scope>IDENTIFICATION</scope>
</reference>
<protein>
    <submittedName>
        <fullName evidence="3">Uncharacterized protein</fullName>
    </submittedName>
</protein>
<feature type="compositionally biased region" description="Polar residues" evidence="1">
    <location>
        <begin position="7"/>
        <end position="22"/>
    </location>
</feature>
<evidence type="ECO:0000313" key="3">
    <source>
        <dbReference type="WBParaSite" id="nRc.2.0.1.t27884-RA"/>
    </source>
</evidence>
<feature type="region of interest" description="Disordered" evidence="1">
    <location>
        <begin position="1"/>
        <end position="22"/>
    </location>
</feature>
<organism evidence="2 3">
    <name type="scientific">Romanomermis culicivorax</name>
    <name type="common">Nematode worm</name>
    <dbReference type="NCBI Taxonomy" id="13658"/>
    <lineage>
        <taxon>Eukaryota</taxon>
        <taxon>Metazoa</taxon>
        <taxon>Ecdysozoa</taxon>
        <taxon>Nematoda</taxon>
        <taxon>Enoplea</taxon>
        <taxon>Dorylaimia</taxon>
        <taxon>Mermithida</taxon>
        <taxon>Mermithoidea</taxon>
        <taxon>Mermithidae</taxon>
        <taxon>Romanomermis</taxon>
    </lineage>
</organism>
<dbReference type="WBParaSite" id="nRc.2.0.1.t27884-RA">
    <property type="protein sequence ID" value="nRc.2.0.1.t27884-RA"/>
    <property type="gene ID" value="nRc.2.0.1.g27884"/>
</dbReference>
<dbReference type="Proteomes" id="UP000887565">
    <property type="component" value="Unplaced"/>
</dbReference>
<sequence>MNKGSIKYSNNEDPLFNRSNCGTEDADIVEQNLSRLILITGGEGSSEKNYQENDRITKAIEEQDIVDLIKLY</sequence>
<name>A0A915JNR1_ROMCU</name>
<evidence type="ECO:0000313" key="2">
    <source>
        <dbReference type="Proteomes" id="UP000887565"/>
    </source>
</evidence>
<accession>A0A915JNR1</accession>
<dbReference type="AlphaFoldDB" id="A0A915JNR1"/>
<keyword evidence="2" id="KW-1185">Reference proteome</keyword>